<dbReference type="InterPro" id="IPR004771">
    <property type="entry name" value="K/H_exchanger"/>
</dbReference>
<dbReference type="SUPFAM" id="SSF116726">
    <property type="entry name" value="TrkA C-terminal domain-like"/>
    <property type="match status" value="1"/>
</dbReference>
<evidence type="ECO:0000256" key="8">
    <source>
        <dbReference type="ARBA" id="ARBA00023065"/>
    </source>
</evidence>
<name>A0A3B0ZC37_9ZZZZ</name>
<feature type="transmembrane region" description="Helical" evidence="10">
    <location>
        <begin position="115"/>
        <end position="136"/>
    </location>
</feature>
<dbReference type="InterPro" id="IPR006153">
    <property type="entry name" value="Cation/H_exchanger_TM"/>
</dbReference>
<dbReference type="InterPro" id="IPR036721">
    <property type="entry name" value="RCK_C_sf"/>
</dbReference>
<dbReference type="Pfam" id="PF02254">
    <property type="entry name" value="TrkA_N"/>
    <property type="match status" value="1"/>
</dbReference>
<dbReference type="FunFam" id="3.40.50.720:FF:000036">
    <property type="entry name" value="Glutathione-regulated potassium-efflux system protein KefB"/>
    <property type="match status" value="1"/>
</dbReference>
<dbReference type="GO" id="GO:0008324">
    <property type="term" value="F:monoatomic cation transmembrane transporter activity"/>
    <property type="evidence" value="ECO:0007669"/>
    <property type="project" value="InterPro"/>
</dbReference>
<keyword evidence="9 10" id="KW-0472">Membrane</keyword>
<evidence type="ECO:0000256" key="4">
    <source>
        <dbReference type="ARBA" id="ARBA00022538"/>
    </source>
</evidence>
<evidence type="ECO:0000256" key="1">
    <source>
        <dbReference type="ARBA" id="ARBA00004127"/>
    </source>
</evidence>
<dbReference type="Gene3D" id="1.20.1530.20">
    <property type="match status" value="1"/>
</dbReference>
<dbReference type="SUPFAM" id="SSF51735">
    <property type="entry name" value="NAD(P)-binding Rossmann-fold domains"/>
    <property type="match status" value="1"/>
</dbReference>
<dbReference type="PANTHER" id="PTHR46157">
    <property type="entry name" value="K(+) EFFLUX ANTIPORTER 3, CHLOROPLASTIC"/>
    <property type="match status" value="1"/>
</dbReference>
<keyword evidence="7 10" id="KW-1133">Transmembrane helix</keyword>
<dbReference type="GO" id="GO:0012505">
    <property type="term" value="C:endomembrane system"/>
    <property type="evidence" value="ECO:0007669"/>
    <property type="project" value="UniProtKB-SubCell"/>
</dbReference>
<evidence type="ECO:0000313" key="13">
    <source>
        <dbReference type="EMBL" id="VAW85092.1"/>
    </source>
</evidence>
<feature type="domain" description="RCK N-terminal" evidence="11">
    <location>
        <begin position="410"/>
        <end position="527"/>
    </location>
</feature>
<dbReference type="Pfam" id="PF00999">
    <property type="entry name" value="Na_H_Exchanger"/>
    <property type="match status" value="1"/>
</dbReference>
<feature type="transmembrane region" description="Helical" evidence="10">
    <location>
        <begin position="296"/>
        <end position="319"/>
    </location>
</feature>
<evidence type="ECO:0000256" key="9">
    <source>
        <dbReference type="ARBA" id="ARBA00023136"/>
    </source>
</evidence>
<dbReference type="PROSITE" id="PS51201">
    <property type="entry name" value="RCK_N"/>
    <property type="match status" value="1"/>
</dbReference>
<dbReference type="PROSITE" id="PS51202">
    <property type="entry name" value="RCK_C"/>
    <property type="match status" value="1"/>
</dbReference>
<keyword evidence="2" id="KW-0813">Transport</keyword>
<feature type="transmembrane region" description="Helical" evidence="10">
    <location>
        <begin position="182"/>
        <end position="204"/>
    </location>
</feature>
<feature type="domain" description="RCK C-terminal" evidence="12">
    <location>
        <begin position="573"/>
        <end position="659"/>
    </location>
</feature>
<dbReference type="InterPro" id="IPR006037">
    <property type="entry name" value="RCK_C"/>
</dbReference>
<comment type="subcellular location">
    <subcellularLocation>
        <location evidence="1">Endomembrane system</location>
        <topology evidence="1">Multi-pass membrane protein</topology>
    </subcellularLocation>
</comment>
<keyword evidence="5 10" id="KW-0812">Transmembrane</keyword>
<feature type="transmembrane region" description="Helical" evidence="10">
    <location>
        <begin position="331"/>
        <end position="349"/>
    </location>
</feature>
<keyword evidence="6" id="KW-0630">Potassium</keyword>
<dbReference type="GO" id="GO:0015297">
    <property type="term" value="F:antiporter activity"/>
    <property type="evidence" value="ECO:0007669"/>
    <property type="project" value="UniProtKB-KW"/>
</dbReference>
<accession>A0A3B0ZC37</accession>
<reference evidence="13" key="1">
    <citation type="submission" date="2018-06" db="EMBL/GenBank/DDBJ databases">
        <authorList>
            <person name="Zhirakovskaya E."/>
        </authorList>
    </citation>
    <scope>NUCLEOTIDE SEQUENCE</scope>
</reference>
<evidence type="ECO:0000256" key="10">
    <source>
        <dbReference type="SAM" id="Phobius"/>
    </source>
</evidence>
<feature type="transmembrane region" description="Helical" evidence="10">
    <location>
        <begin position="6"/>
        <end position="25"/>
    </location>
</feature>
<dbReference type="Gene3D" id="3.30.70.1450">
    <property type="entry name" value="Regulator of K+ conductance, C-terminal domain"/>
    <property type="match status" value="1"/>
</dbReference>
<feature type="transmembrane region" description="Helical" evidence="10">
    <location>
        <begin position="56"/>
        <end position="75"/>
    </location>
</feature>
<dbReference type="AlphaFoldDB" id="A0A3B0ZC37"/>
<dbReference type="Gene3D" id="3.40.50.720">
    <property type="entry name" value="NAD(P)-binding Rossmann-like Domain"/>
    <property type="match status" value="1"/>
</dbReference>
<sequence length="660" mass="71448">MMGASVLDAILVLLAAAVVAVALFRKFNLPPILAYLFVGMLVGPYALNWIPESEGTLFLAEFGVVFLLFTIGLEFSLPQLLAMRREVLGLGGAQVVFTALVAGGVAWLFGMSPTAAFVIGGVLAMSSTAIVIKQLTEQLEVSSRHGRFSVGVLLFQDVAVIPFLIVIPVLAGGSDASISTELGLALLKGVFVIGVMLAIGHWLLRPLFHIIASQRSSELFTLAALLFALAAAWLTHLFGLSFALGAFIAGMLLGETEFRHQVEADIRPFRDVLLGLFFVTIGMMLDLTALPDIFHWVLLLVAAIIIFKVVLVTVLTRLLGGSQGVSLRTGIVLAQGGEFGLVLLTLALVEGLLDPAASQVVLAAIIITMVLAPFLIASNGSIVKRYYSDSYLRNRENQVAEMEEQSEHLDQHVVICGYGRIGQNIARFLDQEDFNYIALDLDPVRVRDARAAGEQVFYGDSTHIENLGAAGIGRAKVLVISFDDISRTMKILEQVKRLWPDLPVLVRTRDDANLDGLQQAGATEVVPETLEASLMLVSHLLLLLNVPVSRIVRNVQEVRSSRYQMLRGFFHGQEAESLEQASSFRERLQSVALPEAAYAVGCALGTLKLREAGVIVTAVRRGGIKGHQPEPDMVLQAEDILVLYGTPEDLAHAETKLLQG</sequence>
<evidence type="ECO:0000256" key="2">
    <source>
        <dbReference type="ARBA" id="ARBA00022448"/>
    </source>
</evidence>
<dbReference type="GO" id="GO:0006813">
    <property type="term" value="P:potassium ion transport"/>
    <property type="evidence" value="ECO:0007669"/>
    <property type="project" value="UniProtKB-KW"/>
</dbReference>
<proteinExistence type="predicted"/>
<evidence type="ECO:0000256" key="3">
    <source>
        <dbReference type="ARBA" id="ARBA00022449"/>
    </source>
</evidence>
<dbReference type="InterPro" id="IPR003148">
    <property type="entry name" value="RCK_N"/>
</dbReference>
<dbReference type="PANTHER" id="PTHR46157:SF4">
    <property type="entry name" value="K(+) EFFLUX ANTIPORTER 3, CHLOROPLASTIC"/>
    <property type="match status" value="1"/>
</dbReference>
<keyword evidence="4" id="KW-0633">Potassium transport</keyword>
<evidence type="ECO:0000259" key="12">
    <source>
        <dbReference type="PROSITE" id="PS51202"/>
    </source>
</evidence>
<protein>
    <submittedName>
        <fullName evidence="13">Inner membrane protein, KefB/KefC family</fullName>
    </submittedName>
</protein>
<keyword evidence="3" id="KW-0050">Antiport</keyword>
<dbReference type="NCBIfam" id="TIGR00932">
    <property type="entry name" value="2a37"/>
    <property type="match status" value="1"/>
</dbReference>
<evidence type="ECO:0000259" key="11">
    <source>
        <dbReference type="PROSITE" id="PS51201"/>
    </source>
</evidence>
<feature type="transmembrane region" description="Helical" evidence="10">
    <location>
        <begin position="87"/>
        <end position="109"/>
    </location>
</feature>
<keyword evidence="8" id="KW-0406">Ion transport</keyword>
<dbReference type="InterPro" id="IPR036291">
    <property type="entry name" value="NAD(P)-bd_dom_sf"/>
</dbReference>
<dbReference type="GO" id="GO:1902600">
    <property type="term" value="P:proton transmembrane transport"/>
    <property type="evidence" value="ECO:0007669"/>
    <property type="project" value="InterPro"/>
</dbReference>
<evidence type="ECO:0000256" key="7">
    <source>
        <dbReference type="ARBA" id="ARBA00022989"/>
    </source>
</evidence>
<evidence type="ECO:0000256" key="6">
    <source>
        <dbReference type="ARBA" id="ARBA00022958"/>
    </source>
</evidence>
<evidence type="ECO:0000256" key="5">
    <source>
        <dbReference type="ARBA" id="ARBA00022692"/>
    </source>
</evidence>
<feature type="transmembrane region" description="Helical" evidence="10">
    <location>
        <begin position="32"/>
        <end position="50"/>
    </location>
</feature>
<feature type="transmembrane region" description="Helical" evidence="10">
    <location>
        <begin position="148"/>
        <end position="170"/>
    </location>
</feature>
<gene>
    <name evidence="13" type="ORF">MNBD_GAMMA17-29</name>
</gene>
<dbReference type="InterPro" id="IPR038770">
    <property type="entry name" value="Na+/solute_symporter_sf"/>
</dbReference>
<organism evidence="13">
    <name type="scientific">hydrothermal vent metagenome</name>
    <dbReference type="NCBI Taxonomy" id="652676"/>
    <lineage>
        <taxon>unclassified sequences</taxon>
        <taxon>metagenomes</taxon>
        <taxon>ecological metagenomes</taxon>
    </lineage>
</organism>
<dbReference type="GO" id="GO:0005886">
    <property type="term" value="C:plasma membrane"/>
    <property type="evidence" value="ECO:0007669"/>
    <property type="project" value="TreeGrafter"/>
</dbReference>
<dbReference type="EMBL" id="UOFQ01000017">
    <property type="protein sequence ID" value="VAW85092.1"/>
    <property type="molecule type" value="Genomic_DNA"/>
</dbReference>
<feature type="transmembrane region" description="Helical" evidence="10">
    <location>
        <begin position="361"/>
        <end position="383"/>
    </location>
</feature>
<dbReference type="Pfam" id="PF02080">
    <property type="entry name" value="TrkA_C"/>
    <property type="match status" value="1"/>
</dbReference>